<dbReference type="EMBL" id="VSSQ01131296">
    <property type="protein sequence ID" value="MPN58519.1"/>
    <property type="molecule type" value="Genomic_DNA"/>
</dbReference>
<proteinExistence type="predicted"/>
<gene>
    <name evidence="1" type="ORF">SDC9_206224</name>
</gene>
<protein>
    <submittedName>
        <fullName evidence="1">Uncharacterized protein</fullName>
    </submittedName>
</protein>
<name>A0A645J745_9ZZZZ</name>
<comment type="caution">
    <text evidence="1">The sequence shown here is derived from an EMBL/GenBank/DDBJ whole genome shotgun (WGS) entry which is preliminary data.</text>
</comment>
<accession>A0A645J745</accession>
<organism evidence="1">
    <name type="scientific">bioreactor metagenome</name>
    <dbReference type="NCBI Taxonomy" id="1076179"/>
    <lineage>
        <taxon>unclassified sequences</taxon>
        <taxon>metagenomes</taxon>
        <taxon>ecological metagenomes</taxon>
    </lineage>
</organism>
<reference evidence="1" key="1">
    <citation type="submission" date="2019-08" db="EMBL/GenBank/DDBJ databases">
        <authorList>
            <person name="Kucharzyk K."/>
            <person name="Murdoch R.W."/>
            <person name="Higgins S."/>
            <person name="Loffler F."/>
        </authorList>
    </citation>
    <scope>NUCLEOTIDE SEQUENCE</scope>
</reference>
<dbReference type="AlphaFoldDB" id="A0A645J745"/>
<sequence length="65" mass="7489">MLFSRTITLPQYKYGDTCTVSINSKSENMANWKFEVRGLDENEHILFADSPWGEMFATIPATTKR</sequence>
<evidence type="ECO:0000313" key="1">
    <source>
        <dbReference type="EMBL" id="MPN58519.1"/>
    </source>
</evidence>